<keyword evidence="7" id="KW-0378">Hydrolase</keyword>
<dbReference type="SUPFAM" id="SSF52540">
    <property type="entry name" value="P-loop containing nucleoside triphosphate hydrolases"/>
    <property type="match status" value="1"/>
</dbReference>
<evidence type="ECO:0000256" key="4">
    <source>
        <dbReference type="RuleBase" id="RU000394"/>
    </source>
</evidence>
<dbReference type="Proteomes" id="UP000076871">
    <property type="component" value="Unassembled WGS sequence"/>
</dbReference>
<feature type="region of interest" description="Disordered" evidence="5">
    <location>
        <begin position="359"/>
        <end position="379"/>
    </location>
</feature>
<feature type="domain" description="Kinesin motor" evidence="6">
    <location>
        <begin position="57"/>
        <end position="455"/>
    </location>
</feature>
<evidence type="ECO:0000256" key="5">
    <source>
        <dbReference type="SAM" id="MobiDB-lite"/>
    </source>
</evidence>
<dbReference type="RefSeq" id="XP_040761666.1">
    <property type="nucleotide sequence ID" value="XM_040905815.1"/>
</dbReference>
<reference evidence="7 8" key="1">
    <citation type="journal article" date="2016" name="Mol. Biol. Evol.">
        <title>Comparative Genomics of Early-Diverging Mushroom-Forming Fungi Provides Insights into the Origins of Lignocellulose Decay Capabilities.</title>
        <authorList>
            <person name="Nagy L.G."/>
            <person name="Riley R."/>
            <person name="Tritt A."/>
            <person name="Adam C."/>
            <person name="Daum C."/>
            <person name="Floudas D."/>
            <person name="Sun H."/>
            <person name="Yadav J.S."/>
            <person name="Pangilinan J."/>
            <person name="Larsson K.H."/>
            <person name="Matsuura K."/>
            <person name="Barry K."/>
            <person name="Labutti K."/>
            <person name="Kuo R."/>
            <person name="Ohm R.A."/>
            <person name="Bhattacharya S.S."/>
            <person name="Shirouzu T."/>
            <person name="Yoshinaga Y."/>
            <person name="Martin F.M."/>
            <person name="Grigoriev I.V."/>
            <person name="Hibbett D.S."/>
        </authorList>
    </citation>
    <scope>NUCLEOTIDE SEQUENCE [LARGE SCALE GENOMIC DNA]</scope>
    <source>
        <strain evidence="7 8">93-53</strain>
    </source>
</reference>
<feature type="compositionally biased region" description="Basic and acidic residues" evidence="5">
    <location>
        <begin position="89"/>
        <end position="100"/>
    </location>
</feature>
<accession>A0A165D127</accession>
<feature type="compositionally biased region" description="Basic and acidic residues" evidence="5">
    <location>
        <begin position="359"/>
        <end position="376"/>
    </location>
</feature>
<dbReference type="PROSITE" id="PS00411">
    <property type="entry name" value="KINESIN_MOTOR_1"/>
    <property type="match status" value="1"/>
</dbReference>
<feature type="region of interest" description="Disordered" evidence="5">
    <location>
        <begin position="79"/>
        <end position="100"/>
    </location>
</feature>
<sequence>MAASIAALKASSLPDLQAKVVGWRQKQQPDPGFKTSLTDISNQLTSGNVLDEVEGKDVYVAFRTRPPLENEFQANFATLESEDEENAEDPTRWSDKGSESHAPEKFTIFCPGVTLTSSEPGEFVAHVPGWKWSGATLMHKQFASDIAFGADADNEEVYQRTVVANGLLPLALSGGTACILAYGQTGTGKTYTMEALEHRVARDLFAVGDAVGRRLHEAEKKTFETDANMADGSENDNIFEYNVTFLELLGKRAVDLLEPVEGLPVDAQGNILRSEVPIKENKAGDFNPPLITNAFRSSEELEALIARALAYRRTSATARNATSSRSHAILTIRIKNKLLPYADEGRLILVDLAGSERYEDSKMHDKQRMDESRENNKSLMNLKDSVRAKARMADEEGFVHIPWRLNKLTMLLKPIFDVESRRATKTVIIAHVSPHIQDSVHSVNTLSYAAPFKTSPPKPRGPAPYDPADPRTWNTARTRQWLTDEFTVRARTRQIAAHKVKEKAAERRGKKLRPIDPNSPVQLLVDVDKLCPEGMTAVHFGRMYTTQFVHRCLEERNSGAEITPDVVRNMAAEVIGSLSYLLLRAKTRTRNEIMKSRKALALDAVYGAEPT</sequence>
<name>A0A165D127_9APHY</name>
<dbReference type="GO" id="GO:0016887">
    <property type="term" value="F:ATP hydrolysis activity"/>
    <property type="evidence" value="ECO:0007669"/>
    <property type="project" value="TreeGrafter"/>
</dbReference>
<keyword evidence="3 4" id="KW-0505">Motor protein</keyword>
<feature type="binding site" evidence="3">
    <location>
        <begin position="183"/>
        <end position="190"/>
    </location>
    <ligand>
        <name>ATP</name>
        <dbReference type="ChEBI" id="CHEBI:30616"/>
    </ligand>
</feature>
<feature type="region of interest" description="Disordered" evidence="5">
    <location>
        <begin position="451"/>
        <end position="472"/>
    </location>
</feature>
<dbReference type="GeneID" id="63822844"/>
<dbReference type="GO" id="GO:0005871">
    <property type="term" value="C:kinesin complex"/>
    <property type="evidence" value="ECO:0007669"/>
    <property type="project" value="TreeGrafter"/>
</dbReference>
<dbReference type="GO" id="GO:0005524">
    <property type="term" value="F:ATP binding"/>
    <property type="evidence" value="ECO:0007669"/>
    <property type="project" value="UniProtKB-UniRule"/>
</dbReference>
<dbReference type="PANTHER" id="PTHR24115">
    <property type="entry name" value="KINESIN-RELATED"/>
    <property type="match status" value="1"/>
</dbReference>
<dbReference type="SMART" id="SM00129">
    <property type="entry name" value="KISc"/>
    <property type="match status" value="1"/>
</dbReference>
<dbReference type="InterPro" id="IPR027640">
    <property type="entry name" value="Kinesin-like_fam"/>
</dbReference>
<dbReference type="PRINTS" id="PR00380">
    <property type="entry name" value="KINESINHEAVY"/>
</dbReference>
<dbReference type="AlphaFoldDB" id="A0A165D127"/>
<dbReference type="Gene3D" id="3.40.850.10">
    <property type="entry name" value="Kinesin motor domain"/>
    <property type="match status" value="1"/>
</dbReference>
<dbReference type="GO" id="GO:0003777">
    <property type="term" value="F:microtubule motor activity"/>
    <property type="evidence" value="ECO:0007669"/>
    <property type="project" value="InterPro"/>
</dbReference>
<dbReference type="GO" id="GO:0007018">
    <property type="term" value="P:microtubule-based movement"/>
    <property type="evidence" value="ECO:0007669"/>
    <property type="project" value="InterPro"/>
</dbReference>
<dbReference type="InterPro" id="IPR036961">
    <property type="entry name" value="Kinesin_motor_dom_sf"/>
</dbReference>
<evidence type="ECO:0000256" key="1">
    <source>
        <dbReference type="ARBA" id="ARBA00022741"/>
    </source>
</evidence>
<dbReference type="InterPro" id="IPR001752">
    <property type="entry name" value="Kinesin_motor_dom"/>
</dbReference>
<keyword evidence="4" id="KW-0493">Microtubule</keyword>
<protein>
    <recommendedName>
        <fullName evidence="4">Kinesin-like protein</fullName>
    </recommendedName>
</protein>
<evidence type="ECO:0000256" key="2">
    <source>
        <dbReference type="ARBA" id="ARBA00022840"/>
    </source>
</evidence>
<dbReference type="InterPro" id="IPR019821">
    <property type="entry name" value="Kinesin_motor_CS"/>
</dbReference>
<evidence type="ECO:0000313" key="7">
    <source>
        <dbReference type="EMBL" id="KZT03926.1"/>
    </source>
</evidence>
<comment type="similarity">
    <text evidence="3 4">Belongs to the TRAFAC class myosin-kinesin ATPase superfamily. Kinesin family.</text>
</comment>
<dbReference type="OrthoDB" id="3176171at2759"/>
<proteinExistence type="inferred from homology"/>
<dbReference type="PANTHER" id="PTHR24115:SF799">
    <property type="entry name" value="KINESIN-LIKE PROTEIN"/>
    <property type="match status" value="1"/>
</dbReference>
<feature type="compositionally biased region" description="Pro residues" evidence="5">
    <location>
        <begin position="454"/>
        <end position="467"/>
    </location>
</feature>
<dbReference type="InterPro" id="IPR027417">
    <property type="entry name" value="P-loop_NTPase"/>
</dbReference>
<evidence type="ECO:0000256" key="3">
    <source>
        <dbReference type="PROSITE-ProRule" id="PRU00283"/>
    </source>
</evidence>
<dbReference type="EMBL" id="KV427640">
    <property type="protein sequence ID" value="KZT03926.1"/>
    <property type="molecule type" value="Genomic_DNA"/>
</dbReference>
<keyword evidence="1 3" id="KW-0547">Nucleotide-binding</keyword>
<dbReference type="GO" id="GO:0008017">
    <property type="term" value="F:microtubule binding"/>
    <property type="evidence" value="ECO:0007669"/>
    <property type="project" value="InterPro"/>
</dbReference>
<keyword evidence="8" id="KW-1185">Reference proteome</keyword>
<keyword evidence="2 3" id="KW-0067">ATP-binding</keyword>
<dbReference type="InParanoid" id="A0A165D127"/>
<evidence type="ECO:0000313" key="8">
    <source>
        <dbReference type="Proteomes" id="UP000076871"/>
    </source>
</evidence>
<evidence type="ECO:0000259" key="6">
    <source>
        <dbReference type="PROSITE" id="PS50067"/>
    </source>
</evidence>
<gene>
    <name evidence="7" type="ORF">LAESUDRAFT_683115</name>
</gene>
<organism evidence="7 8">
    <name type="scientific">Laetiporus sulphureus 93-53</name>
    <dbReference type="NCBI Taxonomy" id="1314785"/>
    <lineage>
        <taxon>Eukaryota</taxon>
        <taxon>Fungi</taxon>
        <taxon>Dikarya</taxon>
        <taxon>Basidiomycota</taxon>
        <taxon>Agaricomycotina</taxon>
        <taxon>Agaricomycetes</taxon>
        <taxon>Polyporales</taxon>
        <taxon>Laetiporus</taxon>
    </lineage>
</organism>
<dbReference type="Pfam" id="PF00225">
    <property type="entry name" value="Kinesin"/>
    <property type="match status" value="1"/>
</dbReference>
<dbReference type="STRING" id="1314785.A0A165D127"/>
<dbReference type="GO" id="GO:0005874">
    <property type="term" value="C:microtubule"/>
    <property type="evidence" value="ECO:0007669"/>
    <property type="project" value="UniProtKB-KW"/>
</dbReference>
<dbReference type="PROSITE" id="PS50067">
    <property type="entry name" value="KINESIN_MOTOR_2"/>
    <property type="match status" value="1"/>
</dbReference>